<dbReference type="Proteomes" id="UP001580928">
    <property type="component" value="Unassembled WGS sequence"/>
</dbReference>
<proteinExistence type="inferred from homology"/>
<evidence type="ECO:0000256" key="4">
    <source>
        <dbReference type="ARBA" id="ARBA00022801"/>
    </source>
</evidence>
<dbReference type="PANTHER" id="PTHR30255">
    <property type="entry name" value="SINGLE-STRANDED-DNA-SPECIFIC EXONUCLEASE RECJ"/>
    <property type="match status" value="1"/>
</dbReference>
<evidence type="ECO:0000256" key="2">
    <source>
        <dbReference type="ARBA" id="ARBA00019841"/>
    </source>
</evidence>
<dbReference type="InterPro" id="IPR003156">
    <property type="entry name" value="DHHA1_dom"/>
</dbReference>
<dbReference type="InterPro" id="IPR041122">
    <property type="entry name" value="RecJ_OB"/>
</dbReference>
<sequence length="574" mass="63972">MQKRWVEKPQQHSEQVRNLSNSLNINSVLASLLVKRGIHSYQDAENFFCPDLARLYDPFLMRDMDKAVSRIISAFEKGEKILVYGDYDVDGTTAVTLVFSFLNELAPTYIDYYIPDRYDEGYGVSKKGIDHACSNSCSLIIALDCGIKANELVEYSNHKGIDFIIADHHTPGAVLPAAYAVLDPKRTDCNYPFSELSGCGIGFKLVHGLAIKLGLPLERIYRYLDLLAVSIAADMVPIIDENRILSFHGLKKLNSDPCPGLRALIDLRSGKTELSSTDLVFHIGPRINAAGRIKHAKAAVELLISTDPYRASELSKEIDIHNIERKTFDTQITEEALSMITENPEMKRRKTTVVFQPEWHKGVIGIVASRLIEKFYRPTIVLTQSNGLITGSARSVFGFDLYTALSQCSELFEQFGGHKYAAGLTMKADNVAALQERFEQVVAATIPDVLLTPELMIDEELCLADIDGKFFRILNRFSPFGQENELPVFLSRNVRVAESPRVVGKNHLKICVSQGGSAVYDGIGFGLSHLGSLVTRGSSIDICYTLEENNWRGVRRIQLNIKDIRLAEELVSST</sequence>
<dbReference type="InterPro" id="IPR004610">
    <property type="entry name" value="RecJ"/>
</dbReference>
<evidence type="ECO:0000313" key="10">
    <source>
        <dbReference type="Proteomes" id="UP001580928"/>
    </source>
</evidence>
<feature type="domain" description="RecJ OB" evidence="8">
    <location>
        <begin position="457"/>
        <end position="563"/>
    </location>
</feature>
<dbReference type="InterPro" id="IPR001667">
    <property type="entry name" value="DDH_dom"/>
</dbReference>
<reference evidence="9 10" key="1">
    <citation type="submission" date="2024-04" db="EMBL/GenBank/DDBJ databases">
        <title>Albibacterium profundi sp. nov., isolated from sediment of the Challenger Deep of Mariana Trench.</title>
        <authorList>
            <person name="Wang Y."/>
        </authorList>
    </citation>
    <scope>NUCLEOTIDE SEQUENCE [LARGE SCALE GENOMIC DNA]</scope>
    <source>
        <strain evidence="9 10">RHL897</strain>
    </source>
</reference>
<dbReference type="GO" id="GO:0004527">
    <property type="term" value="F:exonuclease activity"/>
    <property type="evidence" value="ECO:0007669"/>
    <property type="project" value="UniProtKB-KW"/>
</dbReference>
<name>A0ABV5CE98_9SPHI</name>
<accession>A0ABV5CE98</accession>
<keyword evidence="10" id="KW-1185">Reference proteome</keyword>
<evidence type="ECO:0000259" key="8">
    <source>
        <dbReference type="Pfam" id="PF17768"/>
    </source>
</evidence>
<evidence type="ECO:0000313" key="9">
    <source>
        <dbReference type="EMBL" id="MFB5945816.1"/>
    </source>
</evidence>
<dbReference type="Gene3D" id="3.90.1640.30">
    <property type="match status" value="1"/>
</dbReference>
<dbReference type="Gene3D" id="3.10.310.30">
    <property type="match status" value="1"/>
</dbReference>
<dbReference type="PANTHER" id="PTHR30255:SF2">
    <property type="entry name" value="SINGLE-STRANDED-DNA-SPECIFIC EXONUCLEASE RECJ"/>
    <property type="match status" value="1"/>
</dbReference>
<evidence type="ECO:0000259" key="7">
    <source>
        <dbReference type="Pfam" id="PF02272"/>
    </source>
</evidence>
<dbReference type="RefSeq" id="WP_375557349.1">
    <property type="nucleotide sequence ID" value="NZ_JBBVGT010000002.1"/>
</dbReference>
<feature type="domain" description="DHHA1" evidence="7">
    <location>
        <begin position="353"/>
        <end position="443"/>
    </location>
</feature>
<gene>
    <name evidence="9" type="primary">recJ</name>
    <name evidence="9" type="ORF">WKR92_08210</name>
</gene>
<dbReference type="Pfam" id="PF02272">
    <property type="entry name" value="DHHA1"/>
    <property type="match status" value="1"/>
</dbReference>
<dbReference type="InterPro" id="IPR051673">
    <property type="entry name" value="SSDNA_exonuclease_RecJ"/>
</dbReference>
<evidence type="ECO:0000256" key="3">
    <source>
        <dbReference type="ARBA" id="ARBA00022722"/>
    </source>
</evidence>
<comment type="similarity">
    <text evidence="1">Belongs to the RecJ family.</text>
</comment>
<feature type="domain" description="DDH" evidence="6">
    <location>
        <begin position="80"/>
        <end position="231"/>
    </location>
</feature>
<keyword evidence="3" id="KW-0540">Nuclease</keyword>
<keyword evidence="5 9" id="KW-0269">Exonuclease</keyword>
<dbReference type="Pfam" id="PF01368">
    <property type="entry name" value="DHH"/>
    <property type="match status" value="1"/>
</dbReference>
<keyword evidence="4" id="KW-0378">Hydrolase</keyword>
<dbReference type="NCBIfam" id="TIGR00644">
    <property type="entry name" value="recJ"/>
    <property type="match status" value="1"/>
</dbReference>
<dbReference type="Pfam" id="PF17768">
    <property type="entry name" value="RecJ_OB"/>
    <property type="match status" value="1"/>
</dbReference>
<evidence type="ECO:0000256" key="5">
    <source>
        <dbReference type="ARBA" id="ARBA00022839"/>
    </source>
</evidence>
<dbReference type="SUPFAM" id="SSF64182">
    <property type="entry name" value="DHH phosphoesterases"/>
    <property type="match status" value="1"/>
</dbReference>
<organism evidence="9 10">
    <name type="scientific">Albibacterium profundi</name>
    <dbReference type="NCBI Taxonomy" id="3134906"/>
    <lineage>
        <taxon>Bacteria</taxon>
        <taxon>Pseudomonadati</taxon>
        <taxon>Bacteroidota</taxon>
        <taxon>Sphingobacteriia</taxon>
        <taxon>Sphingobacteriales</taxon>
        <taxon>Sphingobacteriaceae</taxon>
        <taxon>Albibacterium</taxon>
    </lineage>
</organism>
<evidence type="ECO:0000256" key="1">
    <source>
        <dbReference type="ARBA" id="ARBA00005915"/>
    </source>
</evidence>
<comment type="caution">
    <text evidence="9">The sequence shown here is derived from an EMBL/GenBank/DDBJ whole genome shotgun (WGS) entry which is preliminary data.</text>
</comment>
<dbReference type="InterPro" id="IPR038763">
    <property type="entry name" value="DHH_sf"/>
</dbReference>
<protein>
    <recommendedName>
        <fullName evidence="2">Single-stranded-DNA-specific exonuclease RecJ</fullName>
    </recommendedName>
</protein>
<evidence type="ECO:0000259" key="6">
    <source>
        <dbReference type="Pfam" id="PF01368"/>
    </source>
</evidence>
<dbReference type="EMBL" id="JBBVGT010000002">
    <property type="protein sequence ID" value="MFB5945816.1"/>
    <property type="molecule type" value="Genomic_DNA"/>
</dbReference>